<keyword evidence="2" id="KW-1185">Reference proteome</keyword>
<dbReference type="EMBL" id="JANBVB010000002">
    <property type="protein sequence ID" value="KAJ2900915.1"/>
    <property type="molecule type" value="Genomic_DNA"/>
</dbReference>
<comment type="caution">
    <text evidence="1">The sequence shown here is derived from an EMBL/GenBank/DDBJ whole genome shotgun (WGS) entry which is preliminary data.</text>
</comment>
<evidence type="ECO:0000313" key="1">
    <source>
        <dbReference type="EMBL" id="KAJ2900915.1"/>
    </source>
</evidence>
<dbReference type="Proteomes" id="UP001139981">
    <property type="component" value="Unassembled WGS sequence"/>
</dbReference>
<sequence length="327" mass="35639">MESSSLKLAQSFLKDAQKASKGGWFSKPEWDLAAQYLDKAATAFKAARHYEEAAGCYAQASDAYVQINAVYLAAKCYENAATLADTQLKDHEKAIAYYSRASDLYRSQGAAADKAAEMMESAAKACEDIDTNRTIQLYDNALSIYENEDRGRFGVETFKRTIRYLLDKGRLSEAVDIQMRLSAVCERVNNRFELNKSNLSAIIMLLAFGDSVEAGKKLDEFGQDVTFIRSKEAAAAEQLVQAYSDGDQDEYARIAGDHPVTSLDTAIARVAAKTRIPGARRVEPRAANSAAVAVTGLSASGKQQGAFNGNIAATEVQDNDDDDDDLL</sequence>
<protein>
    <submittedName>
        <fullName evidence="1">Uncharacterized protein</fullName>
    </submittedName>
</protein>
<proteinExistence type="predicted"/>
<gene>
    <name evidence="1" type="ORF">IWW38_000290</name>
</gene>
<organism evidence="1 2">
    <name type="scientific">Coemansia aciculifera</name>
    <dbReference type="NCBI Taxonomy" id="417176"/>
    <lineage>
        <taxon>Eukaryota</taxon>
        <taxon>Fungi</taxon>
        <taxon>Fungi incertae sedis</taxon>
        <taxon>Zoopagomycota</taxon>
        <taxon>Kickxellomycotina</taxon>
        <taxon>Kickxellomycetes</taxon>
        <taxon>Kickxellales</taxon>
        <taxon>Kickxellaceae</taxon>
        <taxon>Coemansia</taxon>
    </lineage>
</organism>
<name>A0ACC1MBR5_9FUNG</name>
<evidence type="ECO:0000313" key="2">
    <source>
        <dbReference type="Proteomes" id="UP001139981"/>
    </source>
</evidence>
<accession>A0ACC1MBR5</accession>
<reference evidence="1" key="1">
    <citation type="submission" date="2022-07" db="EMBL/GenBank/DDBJ databases">
        <title>Phylogenomic reconstructions and comparative analyses of Kickxellomycotina fungi.</title>
        <authorList>
            <person name="Reynolds N.K."/>
            <person name="Stajich J.E."/>
            <person name="Barry K."/>
            <person name="Grigoriev I.V."/>
            <person name="Crous P."/>
            <person name="Smith M.E."/>
        </authorList>
    </citation>
    <scope>NUCLEOTIDE SEQUENCE</scope>
    <source>
        <strain evidence="1">CBS 190363</strain>
    </source>
</reference>